<dbReference type="AlphaFoldDB" id="S1NF02"/>
<keyword evidence="3" id="KW-1185">Reference proteome</keyword>
<dbReference type="RefSeq" id="WP_016182312.1">
    <property type="nucleotide sequence ID" value="NZ_JXKI01000007.1"/>
</dbReference>
<evidence type="ECO:0000256" key="1">
    <source>
        <dbReference type="SAM" id="MobiDB-lite"/>
    </source>
</evidence>
<sequence>MDEELEKNYRERIDSESYRGPYTEEEKKLQNEREKIYQEYKMKRQAERVKKTK</sequence>
<evidence type="ECO:0000313" key="2">
    <source>
        <dbReference type="EMBL" id="EOW84248.1"/>
    </source>
</evidence>
<protein>
    <submittedName>
        <fullName evidence="2">Uncharacterized protein</fullName>
    </submittedName>
</protein>
<evidence type="ECO:0000313" key="3">
    <source>
        <dbReference type="Proteomes" id="UP000014113"/>
    </source>
</evidence>
<organism evidence="2 3">
    <name type="scientific">Enterococcus columbae DSM 7374 = ATCC 51263</name>
    <dbReference type="NCBI Taxonomy" id="1121865"/>
    <lineage>
        <taxon>Bacteria</taxon>
        <taxon>Bacillati</taxon>
        <taxon>Bacillota</taxon>
        <taxon>Bacilli</taxon>
        <taxon>Lactobacillales</taxon>
        <taxon>Enterococcaceae</taxon>
        <taxon>Enterococcus</taxon>
    </lineage>
</organism>
<accession>S1NF02</accession>
<proteinExistence type="predicted"/>
<dbReference type="PATRIC" id="fig|1121865.3.peg.136"/>
<dbReference type="STRING" id="1121865.OMW_00142"/>
<gene>
    <name evidence="2" type="ORF">I568_00736</name>
</gene>
<reference evidence="2 3" key="1">
    <citation type="submission" date="2013-03" db="EMBL/GenBank/DDBJ databases">
        <title>The Genome Sequence of Enterococcus columbae ATCC_51263 (PacBio/Illumina hybrid assembly).</title>
        <authorList>
            <consortium name="The Broad Institute Genomics Platform"/>
            <consortium name="The Broad Institute Genome Sequencing Center for Infectious Disease"/>
            <person name="Earl A."/>
            <person name="Russ C."/>
            <person name="Gilmore M."/>
            <person name="Surin D."/>
            <person name="Walker B."/>
            <person name="Young S."/>
            <person name="Zeng Q."/>
            <person name="Gargeya S."/>
            <person name="Fitzgerald M."/>
            <person name="Haas B."/>
            <person name="Abouelleil A."/>
            <person name="Allen A.W."/>
            <person name="Alvarado L."/>
            <person name="Arachchi H.M."/>
            <person name="Berlin A.M."/>
            <person name="Chapman S.B."/>
            <person name="Gainer-Dewar J."/>
            <person name="Goldberg J."/>
            <person name="Griggs A."/>
            <person name="Gujja S."/>
            <person name="Hansen M."/>
            <person name="Howarth C."/>
            <person name="Imamovic A."/>
            <person name="Ireland A."/>
            <person name="Larimer J."/>
            <person name="McCowan C."/>
            <person name="Murphy C."/>
            <person name="Pearson M."/>
            <person name="Poon T.W."/>
            <person name="Priest M."/>
            <person name="Roberts A."/>
            <person name="Saif S."/>
            <person name="Shea T."/>
            <person name="Sisk P."/>
            <person name="Sykes S."/>
            <person name="Wortman J."/>
            <person name="Nusbaum C."/>
            <person name="Birren B."/>
        </authorList>
    </citation>
    <scope>NUCLEOTIDE SEQUENCE [LARGE SCALE GENOMIC DNA]</scope>
    <source>
        <strain evidence="2 3">ATCC 51263</strain>
    </source>
</reference>
<name>S1NF02_9ENTE</name>
<feature type="region of interest" description="Disordered" evidence="1">
    <location>
        <begin position="1"/>
        <end position="30"/>
    </location>
</feature>
<dbReference type="Proteomes" id="UP000014113">
    <property type="component" value="Unassembled WGS sequence"/>
</dbReference>
<comment type="caution">
    <text evidence="2">The sequence shown here is derived from an EMBL/GenBank/DDBJ whole genome shotgun (WGS) entry which is preliminary data.</text>
</comment>
<dbReference type="EMBL" id="ASWJ01000004">
    <property type="protein sequence ID" value="EOW84248.1"/>
    <property type="molecule type" value="Genomic_DNA"/>
</dbReference>